<comment type="caution">
    <text evidence="3">The sequence shown here is derived from an EMBL/GenBank/DDBJ whole genome shotgun (WGS) entry which is preliminary data.</text>
</comment>
<evidence type="ECO:0000313" key="4">
    <source>
        <dbReference type="Proteomes" id="UP000785613"/>
    </source>
</evidence>
<name>A0ABX0LN65_9BURK</name>
<dbReference type="PROSITE" id="PS51819">
    <property type="entry name" value="VOC"/>
    <property type="match status" value="1"/>
</dbReference>
<feature type="domain" description="VOC" evidence="2">
    <location>
        <begin position="17"/>
        <end position="145"/>
    </location>
</feature>
<accession>A0ABX0LN65</accession>
<evidence type="ECO:0000259" key="2">
    <source>
        <dbReference type="PROSITE" id="PS51819"/>
    </source>
</evidence>
<dbReference type="InterPro" id="IPR029068">
    <property type="entry name" value="Glyas_Bleomycin-R_OHBP_Dase"/>
</dbReference>
<keyword evidence="1" id="KW-0479">Metal-binding</keyword>
<dbReference type="Proteomes" id="UP000785613">
    <property type="component" value="Unassembled WGS sequence"/>
</dbReference>
<dbReference type="EMBL" id="VUYU01000013">
    <property type="protein sequence ID" value="NHZ35810.1"/>
    <property type="molecule type" value="Genomic_DNA"/>
</dbReference>
<reference evidence="3 4" key="1">
    <citation type="submission" date="2019-09" db="EMBL/GenBank/DDBJ databases">
        <title>Taxonomy of Antarctic Massilia spp.: description of Massilia rubra sp. nov., Massilia aquatica sp. nov., Massilia mucilaginosa sp. nov., Massilia frigida sp. nov. isolated from streams, lakes and regoliths.</title>
        <authorList>
            <person name="Holochova P."/>
            <person name="Sedlacek I."/>
            <person name="Kralova S."/>
            <person name="Maslanova I."/>
            <person name="Busse H.-J."/>
            <person name="Stankova E."/>
            <person name="Vrbovska V."/>
            <person name="Kovarovic V."/>
            <person name="Bartak M."/>
            <person name="Svec P."/>
            <person name="Pantucek R."/>
        </authorList>
    </citation>
    <scope>NUCLEOTIDE SEQUENCE [LARGE SCALE GENOMIC DNA]</scope>
    <source>
        <strain evidence="3 4">CCM 8692</strain>
    </source>
</reference>
<gene>
    <name evidence="3" type="ORF">F0185_19785</name>
</gene>
<organism evidence="3 4">
    <name type="scientific">Massilia rubra</name>
    <dbReference type="NCBI Taxonomy" id="2607910"/>
    <lineage>
        <taxon>Bacteria</taxon>
        <taxon>Pseudomonadati</taxon>
        <taxon>Pseudomonadota</taxon>
        <taxon>Betaproteobacteria</taxon>
        <taxon>Burkholderiales</taxon>
        <taxon>Oxalobacteraceae</taxon>
        <taxon>Telluria group</taxon>
        <taxon>Massilia</taxon>
    </lineage>
</organism>
<dbReference type="SUPFAM" id="SSF54593">
    <property type="entry name" value="Glyoxalase/Bleomycin resistance protein/Dihydroxybiphenyl dioxygenase"/>
    <property type="match status" value="1"/>
</dbReference>
<dbReference type="Pfam" id="PF00903">
    <property type="entry name" value="Glyoxalase"/>
    <property type="match status" value="1"/>
</dbReference>
<evidence type="ECO:0000313" key="3">
    <source>
        <dbReference type="EMBL" id="NHZ35810.1"/>
    </source>
</evidence>
<dbReference type="InterPro" id="IPR051785">
    <property type="entry name" value="MMCE/EMCE_epimerase"/>
</dbReference>
<protein>
    <submittedName>
        <fullName evidence="3">Glyoxalase</fullName>
    </submittedName>
</protein>
<dbReference type="RefSeq" id="WP_167227325.1">
    <property type="nucleotide sequence ID" value="NZ_VUYU01000013.1"/>
</dbReference>
<dbReference type="InterPro" id="IPR004360">
    <property type="entry name" value="Glyas_Fos-R_dOase_dom"/>
</dbReference>
<sequence length="169" mass="18588">MKNVAHQLAPAKSKFHKIDHIAIAVRDLEEGIDFFVNVLGFELKRKRTITGQRSGMLSAEIEHNGIKFVLCQGTDPQSQVSRLIDNFGPGVAHIALAVDSAEAASQQMALQGLQFDTSVIHGAGLRQVFSTRDKNSGLSFEFIERNGEEGFLEENVNELFAQLEKSGAY</sequence>
<keyword evidence="4" id="KW-1185">Reference proteome</keyword>
<dbReference type="InterPro" id="IPR037523">
    <property type="entry name" value="VOC_core"/>
</dbReference>
<evidence type="ECO:0000256" key="1">
    <source>
        <dbReference type="ARBA" id="ARBA00022723"/>
    </source>
</evidence>
<dbReference type="Gene3D" id="3.10.180.10">
    <property type="entry name" value="2,3-Dihydroxybiphenyl 1,2-Dioxygenase, domain 1"/>
    <property type="match status" value="1"/>
</dbReference>
<dbReference type="PANTHER" id="PTHR43048:SF3">
    <property type="entry name" value="METHYLMALONYL-COA EPIMERASE, MITOCHONDRIAL"/>
    <property type="match status" value="1"/>
</dbReference>
<proteinExistence type="predicted"/>
<dbReference type="PANTHER" id="PTHR43048">
    <property type="entry name" value="METHYLMALONYL-COA EPIMERASE"/>
    <property type="match status" value="1"/>
</dbReference>